<sequence>MDKLITILFSLLLITTTNADNRYWIGSGTSTWNDVNNWSDVSGGLGGFSVPSALDDIFFDNKGLADVLLDANYEVASVSIDANYTGTIDFNGFTLTVSGAGDIQILGGTLDNGSLVVNDADRDLLFRNTMINVDVVASSGKIYYSGATFGETVSFTLTGVPVNPHSNGSSTFKKAATFIHNSSGYWEIASNQTNLFEGDVRIENNDTGTVMLVKVGTTTIKGDLTYLSTTSGAVSSSLLSVNNIDAKFTIEGNVLLETQSSADDELIKFPVNGQITIDQNLTVRNSATSDQSLIYLSGNAKSKITVNGNLLIENDGLTGTKKEVRFPDKGEAFVFGTSDIQNTSTANQNLIVLGKSGDATFHQAVSITNNAVNTKSEVVVAESGQFIFNGDVHLINNATANSSWIEVSKNSGTTVAFNGNVILENTSTNSDYIRFGAQGGTSTLADTKVIQIKDNDPSNYQTDLSINNLTQNGTTTQQLSISNALLTVAASTFNGNITLEAPEILVSDSHFYGETSITQSGSNNLNSTGNNQFYENTTIRNTGTGTLRTANNNGNIYHKDVTYQTTSTGTIEETSVSKTEYKGDVYLNTTSVVELARGVSGVVEFNGTSNQSIIDLSGSSSARISSLIVNTDGELTVSVPTIVRYQIDFTKGLVNTDIFNTLELSNGGVVANVSTTSHVVGPFTKVGLDAFTFPLGDATALHPIGISAPPTSNSRFTAEFYAGSSGLEDKELGIENVSTCEYWKLTNTQGHAVNVDITWDDCSDIGDYTTLGVGRYVSGEWVNYGNAELSGDEAAQRVTSSLTLSNLEDGENYITFVTADPSNDLPVELIDFGASKESNTVKLSWSTATEINNDRFVLSKSTDRRNWQEIGEVKGAGNSQTLLHYKFFDDEPITGTVFYQLKQINFDGTEEIFPSIRLQSNDNDIYLYAYPNPFQHQFTIESNDLDPFQLFDMMGREVTESVVEISSSENKITLEAGMLENGVYFLKTRLGKVVRVVKK</sequence>
<dbReference type="KEGG" id="fya:KMW28_12960"/>
<dbReference type="NCBIfam" id="TIGR04183">
    <property type="entry name" value="Por_Secre_tail"/>
    <property type="match status" value="1"/>
</dbReference>
<evidence type="ECO:0000313" key="3">
    <source>
        <dbReference type="Proteomes" id="UP000678679"/>
    </source>
</evidence>
<dbReference type="RefSeq" id="WP_169663046.1">
    <property type="nucleotide sequence ID" value="NZ_CP076132.1"/>
</dbReference>
<organism evidence="2 3">
    <name type="scientific">Flammeovirga yaeyamensis</name>
    <dbReference type="NCBI Taxonomy" id="367791"/>
    <lineage>
        <taxon>Bacteria</taxon>
        <taxon>Pseudomonadati</taxon>
        <taxon>Bacteroidota</taxon>
        <taxon>Cytophagia</taxon>
        <taxon>Cytophagales</taxon>
        <taxon>Flammeovirgaceae</taxon>
        <taxon>Flammeovirga</taxon>
    </lineage>
</organism>
<dbReference type="Proteomes" id="UP000678679">
    <property type="component" value="Chromosome 1"/>
</dbReference>
<evidence type="ECO:0000313" key="2">
    <source>
        <dbReference type="EMBL" id="QWG00562.1"/>
    </source>
</evidence>
<name>A0AAX1N3B0_9BACT</name>
<dbReference type="AlphaFoldDB" id="A0AAX1N3B0"/>
<dbReference type="Pfam" id="PF18962">
    <property type="entry name" value="Por_Secre_tail"/>
    <property type="match status" value="1"/>
</dbReference>
<gene>
    <name evidence="2" type="ORF">KMW28_12960</name>
</gene>
<dbReference type="EMBL" id="CP076132">
    <property type="protein sequence ID" value="QWG00562.1"/>
    <property type="molecule type" value="Genomic_DNA"/>
</dbReference>
<feature type="domain" description="Secretion system C-terminal sorting" evidence="1">
    <location>
        <begin position="930"/>
        <end position="992"/>
    </location>
</feature>
<proteinExistence type="predicted"/>
<evidence type="ECO:0000259" key="1">
    <source>
        <dbReference type="Pfam" id="PF18962"/>
    </source>
</evidence>
<accession>A0AAX1N3B0</accession>
<protein>
    <submittedName>
        <fullName evidence="2">T9SS type A sorting domain-containing protein</fullName>
    </submittedName>
</protein>
<reference evidence="2 3" key="1">
    <citation type="submission" date="2021-05" db="EMBL/GenBank/DDBJ databases">
        <title>Comparative genomic studies on the polysaccharide-degrading batcterial strains of the Flammeovirga genus.</title>
        <authorList>
            <person name="Zewei F."/>
            <person name="Zheng Z."/>
            <person name="Yu L."/>
            <person name="Ruyue G."/>
            <person name="Yanhong M."/>
            <person name="Yuanyuan C."/>
            <person name="Jingyan G."/>
            <person name="Wenjun H."/>
        </authorList>
    </citation>
    <scope>NUCLEOTIDE SEQUENCE [LARGE SCALE GENOMIC DNA]</scope>
    <source>
        <strain evidence="2 3">NBRC:100898</strain>
    </source>
</reference>
<keyword evidence="3" id="KW-1185">Reference proteome</keyword>
<dbReference type="InterPro" id="IPR026444">
    <property type="entry name" value="Secre_tail"/>
</dbReference>